<dbReference type="EMBL" id="FOGP01000002">
    <property type="protein sequence ID" value="SER44448.1"/>
    <property type="molecule type" value="Genomic_DNA"/>
</dbReference>
<reference evidence="6 7" key="1">
    <citation type="submission" date="2016-10" db="EMBL/GenBank/DDBJ databases">
        <authorList>
            <person name="Varghese N."/>
            <person name="Submissions S."/>
        </authorList>
    </citation>
    <scope>NUCLEOTIDE SEQUENCE [LARGE SCALE GENOMIC DNA]</scope>
    <source>
        <strain evidence="6">KHGC19</strain>
        <strain evidence="4 7">WCP15</strain>
    </source>
</reference>
<dbReference type="GO" id="GO:0000052">
    <property type="term" value="P:citrulline metabolic process"/>
    <property type="evidence" value="ECO:0007669"/>
    <property type="project" value="TreeGrafter"/>
</dbReference>
<feature type="active site" description="Nucleophile" evidence="3">
    <location>
        <position position="257"/>
    </location>
</feature>
<dbReference type="InterPro" id="IPR033199">
    <property type="entry name" value="DDAH-like"/>
</dbReference>
<dbReference type="SUPFAM" id="SSF55909">
    <property type="entry name" value="Pentein"/>
    <property type="match status" value="1"/>
</dbReference>
<dbReference type="PANTHER" id="PTHR12737:SF9">
    <property type="entry name" value="DIMETHYLARGININASE"/>
    <property type="match status" value="1"/>
</dbReference>
<evidence type="ECO:0000256" key="1">
    <source>
        <dbReference type="ARBA" id="ARBA00008532"/>
    </source>
</evidence>
<organism evidence="5 6">
    <name type="scientific">Parafannyhessea umbonata</name>
    <dbReference type="NCBI Taxonomy" id="604330"/>
    <lineage>
        <taxon>Bacteria</taxon>
        <taxon>Bacillati</taxon>
        <taxon>Actinomycetota</taxon>
        <taxon>Coriobacteriia</taxon>
        <taxon>Coriobacteriales</taxon>
        <taxon>Atopobiaceae</taxon>
        <taxon>Parafannyhessea</taxon>
    </lineage>
</organism>
<dbReference type="Proteomes" id="UP000199135">
    <property type="component" value="Unassembled WGS sequence"/>
</dbReference>
<keyword evidence="2" id="KW-0378">Hydrolase</keyword>
<reference evidence="5" key="2">
    <citation type="submission" date="2016-10" db="EMBL/GenBank/DDBJ databases">
        <authorList>
            <person name="de Groot N.N."/>
        </authorList>
    </citation>
    <scope>NUCLEOTIDE SEQUENCE [LARGE SCALE GENOMIC DNA]</scope>
    <source>
        <strain evidence="5">KHGC19</strain>
    </source>
</reference>
<dbReference type="Proteomes" id="UP000199128">
    <property type="component" value="Unassembled WGS sequence"/>
</dbReference>
<evidence type="ECO:0000313" key="7">
    <source>
        <dbReference type="Proteomes" id="UP000199135"/>
    </source>
</evidence>
<feature type="active site" description="Proton donor" evidence="3">
    <location>
        <position position="167"/>
    </location>
</feature>
<comment type="similarity">
    <text evidence="1">Belongs to the DDAH family.</text>
</comment>
<keyword evidence="7" id="KW-1185">Reference proteome</keyword>
<dbReference type="GO" id="GO:0016597">
    <property type="term" value="F:amino acid binding"/>
    <property type="evidence" value="ECO:0007669"/>
    <property type="project" value="TreeGrafter"/>
</dbReference>
<accession>A0A1H9P8A5</accession>
<dbReference type="AlphaFoldDB" id="A0A1H9P8A5"/>
<evidence type="ECO:0000256" key="3">
    <source>
        <dbReference type="PIRSR" id="PIRSR633199-1"/>
    </source>
</evidence>
<gene>
    <name evidence="5" type="ORF">SAMN05216446_0884</name>
    <name evidence="4" type="ORF">SAMN05216447_102175</name>
</gene>
<dbReference type="EMBL" id="FNWT01000002">
    <property type="protein sequence ID" value="SEH43816.1"/>
    <property type="molecule type" value="Genomic_DNA"/>
</dbReference>
<proteinExistence type="inferred from homology"/>
<evidence type="ECO:0000313" key="4">
    <source>
        <dbReference type="EMBL" id="SEH43816.1"/>
    </source>
</evidence>
<evidence type="ECO:0000256" key="2">
    <source>
        <dbReference type="ARBA" id="ARBA00022801"/>
    </source>
</evidence>
<dbReference type="PANTHER" id="PTHR12737">
    <property type="entry name" value="DIMETHYLARGININE DIMETHYLAMINOHYDROLASE"/>
    <property type="match status" value="1"/>
</dbReference>
<sequence length="262" mass="29177">MASNFSHAIVRRPCRRLIEGITTNPQLGKPDYELALEQHDDYVAALEGAGVEVTVLPALEGYPDSVFVEDTCVITPKGVVVDIPATDSRRAEAELMLPTLREFFSPDQIKRLSAPATLEGGDVMMVDDHYYVGRSSRTNDEGFRQFAGFLAEWGYTAEQVPVEHILHLKTGGTYVEDGNLLVSGEFKAAPAYRRGQFRNVFEVPDEEAYGADCVRINDKVIMAAGYPRVQAQLEEWGYDVATVDMSEYRKIDGSITCLSLRW</sequence>
<dbReference type="GO" id="GO:0045429">
    <property type="term" value="P:positive regulation of nitric oxide biosynthetic process"/>
    <property type="evidence" value="ECO:0007669"/>
    <property type="project" value="TreeGrafter"/>
</dbReference>
<protein>
    <submittedName>
        <fullName evidence="5">Dimethylargininase</fullName>
    </submittedName>
</protein>
<evidence type="ECO:0000313" key="6">
    <source>
        <dbReference type="Proteomes" id="UP000199128"/>
    </source>
</evidence>
<dbReference type="Gene3D" id="3.75.10.10">
    <property type="entry name" value="L-arginine/glycine Amidinotransferase, Chain A"/>
    <property type="match status" value="1"/>
</dbReference>
<evidence type="ECO:0000313" key="5">
    <source>
        <dbReference type="EMBL" id="SER44448.1"/>
    </source>
</evidence>
<dbReference type="Pfam" id="PF19420">
    <property type="entry name" value="DDAH_eukar"/>
    <property type="match status" value="1"/>
</dbReference>
<name>A0A1H9P8A5_9ACTN</name>
<dbReference type="GO" id="GO:0016403">
    <property type="term" value="F:dimethylargininase activity"/>
    <property type="evidence" value="ECO:0007669"/>
    <property type="project" value="TreeGrafter"/>
</dbReference>
<dbReference type="GO" id="GO:0006525">
    <property type="term" value="P:arginine metabolic process"/>
    <property type="evidence" value="ECO:0007669"/>
    <property type="project" value="TreeGrafter"/>
</dbReference>
<dbReference type="RefSeq" id="WP_078687056.1">
    <property type="nucleotide sequence ID" value="NZ_FNWT01000002.1"/>
</dbReference>